<dbReference type="Proteomes" id="UP001596250">
    <property type="component" value="Unassembled WGS sequence"/>
</dbReference>
<dbReference type="SUPFAM" id="SSF53244">
    <property type="entry name" value="MurD-like peptide ligases, peptide-binding domain"/>
    <property type="match status" value="1"/>
</dbReference>
<dbReference type="InterPro" id="IPR004101">
    <property type="entry name" value="Mur_ligase_C"/>
</dbReference>
<feature type="domain" description="Mur ligase N-terminal catalytic" evidence="12">
    <location>
        <begin position="26"/>
        <end position="100"/>
    </location>
</feature>
<evidence type="ECO:0000256" key="9">
    <source>
        <dbReference type="ARBA" id="ARBA00023316"/>
    </source>
</evidence>
<dbReference type="InterPro" id="IPR005863">
    <property type="entry name" value="UDP-N-AcMur_synth"/>
</dbReference>
<comment type="catalytic activity">
    <reaction evidence="10 11">
        <text>D-alanyl-D-alanine + UDP-N-acetyl-alpha-D-muramoyl-L-alanyl-gamma-D-glutamyl-meso-2,6-diaminopimelate + ATP = UDP-N-acetyl-alpha-D-muramoyl-L-alanyl-gamma-D-glutamyl-meso-2,6-diaminopimeloyl-D-alanyl-D-alanine + ADP + phosphate + H(+)</text>
        <dbReference type="Rhea" id="RHEA:28374"/>
        <dbReference type="ChEBI" id="CHEBI:15378"/>
        <dbReference type="ChEBI" id="CHEBI:30616"/>
        <dbReference type="ChEBI" id="CHEBI:43474"/>
        <dbReference type="ChEBI" id="CHEBI:57822"/>
        <dbReference type="ChEBI" id="CHEBI:61386"/>
        <dbReference type="ChEBI" id="CHEBI:83905"/>
        <dbReference type="ChEBI" id="CHEBI:456216"/>
        <dbReference type="EC" id="6.3.2.10"/>
    </reaction>
</comment>
<keyword evidence="3 10" id="KW-0132">Cell division</keyword>
<evidence type="ECO:0000259" key="12">
    <source>
        <dbReference type="Pfam" id="PF01225"/>
    </source>
</evidence>
<evidence type="ECO:0000256" key="2">
    <source>
        <dbReference type="ARBA" id="ARBA00022598"/>
    </source>
</evidence>
<comment type="pathway">
    <text evidence="10 11">Cell wall biogenesis; peptidoglycan biosynthesis.</text>
</comment>
<comment type="similarity">
    <text evidence="10">Belongs to the MurCDEF family. MurF subfamily.</text>
</comment>
<evidence type="ECO:0000259" key="14">
    <source>
        <dbReference type="Pfam" id="PF08245"/>
    </source>
</evidence>
<feature type="domain" description="Mur ligase central" evidence="14">
    <location>
        <begin position="110"/>
        <end position="307"/>
    </location>
</feature>
<dbReference type="PANTHER" id="PTHR43024">
    <property type="entry name" value="UDP-N-ACETYLMURAMOYL-TRIPEPTIDE--D-ALANYL-D-ALANINE LIGASE"/>
    <property type="match status" value="1"/>
</dbReference>
<dbReference type="InterPro" id="IPR013221">
    <property type="entry name" value="Mur_ligase_cen"/>
</dbReference>
<dbReference type="InterPro" id="IPR036565">
    <property type="entry name" value="Mur-like_cat_sf"/>
</dbReference>
<evidence type="ECO:0000256" key="6">
    <source>
        <dbReference type="ARBA" id="ARBA00022960"/>
    </source>
</evidence>
<gene>
    <name evidence="10 15" type="primary">murF</name>
    <name evidence="15" type="ORF">ACFPXP_16360</name>
</gene>
<reference evidence="16" key="1">
    <citation type="journal article" date="2019" name="Int. J. Syst. Evol. Microbiol.">
        <title>The Global Catalogue of Microorganisms (GCM) 10K type strain sequencing project: providing services to taxonomists for standard genome sequencing and annotation.</title>
        <authorList>
            <consortium name="The Broad Institute Genomics Platform"/>
            <consortium name="The Broad Institute Genome Sequencing Center for Infectious Disease"/>
            <person name="Wu L."/>
            <person name="Ma J."/>
        </authorList>
    </citation>
    <scope>NUCLEOTIDE SEQUENCE [LARGE SCALE GENOMIC DNA]</scope>
    <source>
        <strain evidence="16">CCM 8749</strain>
    </source>
</reference>
<comment type="subcellular location">
    <subcellularLocation>
        <location evidence="10 11">Cytoplasm</location>
    </subcellularLocation>
</comment>
<proteinExistence type="inferred from homology"/>
<dbReference type="RefSeq" id="WP_379895414.1">
    <property type="nucleotide sequence ID" value="NZ_CBCSCT010000025.1"/>
</dbReference>
<dbReference type="HAMAP" id="MF_02019">
    <property type="entry name" value="MurF"/>
    <property type="match status" value="1"/>
</dbReference>
<comment type="function">
    <text evidence="10 11">Involved in cell wall formation. Catalyzes the final step in the synthesis of UDP-N-acetylmuramoyl-pentapeptide, the precursor of murein.</text>
</comment>
<sequence length="468" mass="51194">MINRTLQQISNMAGGQLIFGTPESAIRGVSTDSRSIARDSLFIPLIGEKFNGHQYAEEAIQKGAAAVLWQADQGQPPEGVPAIQVENTLTALQQLASAYRNELAVRVIGITGSNGKTTTKDMVASILGTTYKVHKTEGNFNNHIGLPLTLLSMEEDTEMAVLEMGMSGRHEIELLSQLSRPEAVIITNIGEAHLMQLGSRLEIAKAKMEILSGIQEDGFFVYPGDEPLIEQLFPEMKLSDEVLGFQISPSIKYLRFGDSDRNDLFPISTMMDDKGTFFVLNTSQSPTYYVPMLGLHNVTNAIAAIAVSKYMGVSEADIVQGLKTMKATGMRIEQIEAKNGMTILNDCYNASPTSMKAALQLLSELPGYDTKIAVLGDMLELGEQEEQFHRDIGRLLHPDEIQYVFTYGELAEQIALAVSDAYPSGSVISFSNKEDIVLKLKSFSSGKTVVLVKGSRGMRLEEVVNGLR</sequence>
<dbReference type="Gene3D" id="3.40.1190.10">
    <property type="entry name" value="Mur-like, catalytic domain"/>
    <property type="match status" value="1"/>
</dbReference>
<evidence type="ECO:0000256" key="10">
    <source>
        <dbReference type="HAMAP-Rule" id="MF_02019"/>
    </source>
</evidence>
<dbReference type="SUPFAM" id="SSF53623">
    <property type="entry name" value="MurD-like peptide ligases, catalytic domain"/>
    <property type="match status" value="1"/>
</dbReference>
<evidence type="ECO:0000256" key="7">
    <source>
        <dbReference type="ARBA" id="ARBA00022984"/>
    </source>
</evidence>
<keyword evidence="6 10" id="KW-0133">Cell shape</keyword>
<dbReference type="Pfam" id="PF08245">
    <property type="entry name" value="Mur_ligase_M"/>
    <property type="match status" value="1"/>
</dbReference>
<evidence type="ECO:0000256" key="11">
    <source>
        <dbReference type="RuleBase" id="RU004136"/>
    </source>
</evidence>
<keyword evidence="5 10" id="KW-0067">ATP-binding</keyword>
<evidence type="ECO:0000256" key="4">
    <source>
        <dbReference type="ARBA" id="ARBA00022741"/>
    </source>
</evidence>
<keyword evidence="4 10" id="KW-0547">Nucleotide-binding</keyword>
<dbReference type="InterPro" id="IPR036615">
    <property type="entry name" value="Mur_ligase_C_dom_sf"/>
</dbReference>
<dbReference type="InterPro" id="IPR000713">
    <property type="entry name" value="Mur_ligase_N"/>
</dbReference>
<dbReference type="Gene3D" id="3.40.1390.10">
    <property type="entry name" value="MurE/MurF, N-terminal domain"/>
    <property type="match status" value="1"/>
</dbReference>
<dbReference type="EMBL" id="JBHSQV010000174">
    <property type="protein sequence ID" value="MFC5987979.1"/>
    <property type="molecule type" value="Genomic_DNA"/>
</dbReference>
<dbReference type="Pfam" id="PF02875">
    <property type="entry name" value="Mur_ligase_C"/>
    <property type="match status" value="1"/>
</dbReference>
<dbReference type="InterPro" id="IPR051046">
    <property type="entry name" value="MurCDEF_CellWall_CoF430Synth"/>
</dbReference>
<accession>A0ABW1IS88</accession>
<feature type="binding site" evidence="10">
    <location>
        <begin position="112"/>
        <end position="118"/>
    </location>
    <ligand>
        <name>ATP</name>
        <dbReference type="ChEBI" id="CHEBI:30616"/>
    </ligand>
</feature>
<dbReference type="InterPro" id="IPR035911">
    <property type="entry name" value="MurE/MurF_N"/>
</dbReference>
<keyword evidence="8 10" id="KW-0131">Cell cycle</keyword>
<evidence type="ECO:0000256" key="8">
    <source>
        <dbReference type="ARBA" id="ARBA00023306"/>
    </source>
</evidence>
<name>A0ABW1IS88_9BACL</name>
<keyword evidence="7 10" id="KW-0573">Peptidoglycan synthesis</keyword>
<organism evidence="15 16">
    <name type="scientific">Marinicrinis lubricantis</name>
    <dbReference type="NCBI Taxonomy" id="2086470"/>
    <lineage>
        <taxon>Bacteria</taxon>
        <taxon>Bacillati</taxon>
        <taxon>Bacillota</taxon>
        <taxon>Bacilli</taxon>
        <taxon>Bacillales</taxon>
        <taxon>Paenibacillaceae</taxon>
    </lineage>
</organism>
<evidence type="ECO:0000259" key="13">
    <source>
        <dbReference type="Pfam" id="PF02875"/>
    </source>
</evidence>
<keyword evidence="2 10" id="KW-0436">Ligase</keyword>
<dbReference type="PANTHER" id="PTHR43024:SF1">
    <property type="entry name" value="UDP-N-ACETYLMURAMOYL-TRIPEPTIDE--D-ALANYL-D-ALANINE LIGASE"/>
    <property type="match status" value="1"/>
</dbReference>
<dbReference type="SUPFAM" id="SSF63418">
    <property type="entry name" value="MurE/MurF N-terminal domain"/>
    <property type="match status" value="1"/>
</dbReference>
<dbReference type="GO" id="GO:0047480">
    <property type="term" value="F:UDP-N-acetylmuramoyl-tripeptide-D-alanyl-D-alanine ligase activity"/>
    <property type="evidence" value="ECO:0007669"/>
    <property type="project" value="UniProtKB-EC"/>
</dbReference>
<feature type="domain" description="Mur ligase C-terminal" evidence="13">
    <location>
        <begin position="330"/>
        <end position="456"/>
    </location>
</feature>
<keyword evidence="9 10" id="KW-0961">Cell wall biogenesis/degradation</keyword>
<keyword evidence="16" id="KW-1185">Reference proteome</keyword>
<evidence type="ECO:0000256" key="1">
    <source>
        <dbReference type="ARBA" id="ARBA00022490"/>
    </source>
</evidence>
<dbReference type="Pfam" id="PF01225">
    <property type="entry name" value="Mur_ligase"/>
    <property type="match status" value="1"/>
</dbReference>
<dbReference type="Gene3D" id="3.90.190.20">
    <property type="entry name" value="Mur ligase, C-terminal domain"/>
    <property type="match status" value="1"/>
</dbReference>
<protein>
    <recommendedName>
        <fullName evidence="10 11">UDP-N-acetylmuramoyl-tripeptide--D-alanyl-D-alanine ligase</fullName>
        <ecNumber evidence="10 11">6.3.2.10</ecNumber>
    </recommendedName>
    <alternativeName>
        <fullName evidence="10">D-alanyl-D-alanine-adding enzyme</fullName>
    </alternativeName>
</protein>
<evidence type="ECO:0000256" key="5">
    <source>
        <dbReference type="ARBA" id="ARBA00022840"/>
    </source>
</evidence>
<evidence type="ECO:0000256" key="3">
    <source>
        <dbReference type="ARBA" id="ARBA00022618"/>
    </source>
</evidence>
<keyword evidence="1 10" id="KW-0963">Cytoplasm</keyword>
<dbReference type="EC" id="6.3.2.10" evidence="10 11"/>
<evidence type="ECO:0000313" key="15">
    <source>
        <dbReference type="EMBL" id="MFC5987979.1"/>
    </source>
</evidence>
<comment type="caution">
    <text evidence="15">The sequence shown here is derived from an EMBL/GenBank/DDBJ whole genome shotgun (WGS) entry which is preliminary data.</text>
</comment>
<dbReference type="NCBIfam" id="TIGR01143">
    <property type="entry name" value="murF"/>
    <property type="match status" value="1"/>
</dbReference>
<evidence type="ECO:0000313" key="16">
    <source>
        <dbReference type="Proteomes" id="UP001596250"/>
    </source>
</evidence>